<keyword evidence="2" id="KW-1003">Cell membrane</keyword>
<keyword evidence="20" id="KW-1185">Reference proteome</keyword>
<comment type="caution">
    <text evidence="19">The sequence shown here is derived from an EMBL/GenBank/DDBJ whole genome shotgun (WGS) entry which is preliminary data.</text>
</comment>
<feature type="domain" description="Neurotransmitter-gated ion-channel transmembrane" evidence="18">
    <location>
        <begin position="300"/>
        <end position="544"/>
    </location>
</feature>
<feature type="compositionally biased region" description="Basic residues" evidence="14">
    <location>
        <begin position="456"/>
        <end position="470"/>
    </location>
</feature>
<evidence type="ECO:0000256" key="16">
    <source>
        <dbReference type="SAM" id="SignalP"/>
    </source>
</evidence>
<evidence type="ECO:0000256" key="3">
    <source>
        <dbReference type="ARBA" id="ARBA00022692"/>
    </source>
</evidence>
<keyword evidence="6" id="KW-0406">Ion transport</keyword>
<keyword evidence="10" id="KW-0325">Glycoprotein</keyword>
<dbReference type="InterPro" id="IPR002394">
    <property type="entry name" value="Nicotinic_acetylcholine_rcpt"/>
</dbReference>
<dbReference type="InterPro" id="IPR038050">
    <property type="entry name" value="Neuro_actylchol_rec"/>
</dbReference>
<reference evidence="19 20" key="1">
    <citation type="submission" date="2017-06" db="EMBL/GenBank/DDBJ databases">
        <title>A platform for efficient transgenesis in Macrostomum lignano, a flatworm model organism for stem cell research.</title>
        <authorList>
            <person name="Berezikov E."/>
        </authorList>
    </citation>
    <scope>NUCLEOTIDE SEQUENCE [LARGE SCALE GENOMIC DNA]</scope>
    <source>
        <strain evidence="19">DV1</strain>
        <tissue evidence="19">Whole organism</tissue>
    </source>
</reference>
<keyword evidence="16" id="KW-0732">Signal</keyword>
<dbReference type="PANTHER" id="PTHR18945">
    <property type="entry name" value="NEUROTRANSMITTER GATED ION CHANNEL"/>
    <property type="match status" value="1"/>
</dbReference>
<protein>
    <recommendedName>
        <fullName evidence="21">Neur_chan_LBD domain-containing protein</fullName>
    </recommendedName>
</protein>
<evidence type="ECO:0000256" key="15">
    <source>
        <dbReference type="SAM" id="Phobius"/>
    </source>
</evidence>
<evidence type="ECO:0000256" key="8">
    <source>
        <dbReference type="ARBA" id="ARBA00023157"/>
    </source>
</evidence>
<dbReference type="GO" id="GO:0022848">
    <property type="term" value="F:acetylcholine-gated monoatomic cation-selective channel activity"/>
    <property type="evidence" value="ECO:0007669"/>
    <property type="project" value="InterPro"/>
</dbReference>
<evidence type="ECO:0000256" key="14">
    <source>
        <dbReference type="SAM" id="MobiDB-lite"/>
    </source>
</evidence>
<dbReference type="CDD" id="cd19051">
    <property type="entry name" value="LGIC_TM_cation"/>
    <property type="match status" value="1"/>
</dbReference>
<feature type="transmembrane region" description="Helical" evidence="15">
    <location>
        <begin position="295"/>
        <end position="315"/>
    </location>
</feature>
<keyword evidence="3 15" id="KW-0812">Transmembrane</keyword>
<evidence type="ECO:0000256" key="12">
    <source>
        <dbReference type="ARBA" id="ARBA00023303"/>
    </source>
</evidence>
<dbReference type="InterPro" id="IPR036719">
    <property type="entry name" value="Neuro-gated_channel_TM_sf"/>
</dbReference>
<organism evidence="19 20">
    <name type="scientific">Macrostomum lignano</name>
    <dbReference type="NCBI Taxonomy" id="282301"/>
    <lineage>
        <taxon>Eukaryota</taxon>
        <taxon>Metazoa</taxon>
        <taxon>Spiralia</taxon>
        <taxon>Lophotrochozoa</taxon>
        <taxon>Platyhelminthes</taxon>
        <taxon>Rhabditophora</taxon>
        <taxon>Macrostomorpha</taxon>
        <taxon>Macrostomida</taxon>
        <taxon>Macrostomidae</taxon>
        <taxon>Macrostomum</taxon>
    </lineage>
</organism>
<evidence type="ECO:0000259" key="18">
    <source>
        <dbReference type="Pfam" id="PF02932"/>
    </source>
</evidence>
<feature type="transmembrane region" description="Helical" evidence="15">
    <location>
        <begin position="525"/>
        <end position="550"/>
    </location>
</feature>
<dbReference type="Pfam" id="PF02931">
    <property type="entry name" value="Neur_chan_LBD"/>
    <property type="match status" value="1"/>
</dbReference>
<evidence type="ECO:0000256" key="13">
    <source>
        <dbReference type="ARBA" id="ARBA00034099"/>
    </source>
</evidence>
<feature type="transmembrane region" description="Helical" evidence="15">
    <location>
        <begin position="327"/>
        <end position="345"/>
    </location>
</feature>
<comment type="subcellular location">
    <subcellularLocation>
        <location evidence="13">Synaptic cell membrane</location>
        <topology evidence="13">Multi-pass membrane protein</topology>
    </subcellularLocation>
</comment>
<dbReference type="SUPFAM" id="SSF90112">
    <property type="entry name" value="Neurotransmitter-gated ion-channel transmembrane pore"/>
    <property type="match status" value="1"/>
</dbReference>
<evidence type="ECO:0000256" key="10">
    <source>
        <dbReference type="ARBA" id="ARBA00023180"/>
    </source>
</evidence>
<feature type="compositionally biased region" description="Low complexity" evidence="14">
    <location>
        <begin position="439"/>
        <end position="448"/>
    </location>
</feature>
<keyword evidence="7 15" id="KW-0472">Membrane</keyword>
<keyword evidence="11" id="KW-1071">Ligand-gated ion channel</keyword>
<feature type="domain" description="Neurotransmitter-gated ion-channel ligand-binding" evidence="17">
    <location>
        <begin position="44"/>
        <end position="241"/>
    </location>
</feature>
<feature type="region of interest" description="Disordered" evidence="14">
    <location>
        <begin position="419"/>
        <end position="491"/>
    </location>
</feature>
<evidence type="ECO:0000256" key="6">
    <source>
        <dbReference type="ARBA" id="ARBA00023065"/>
    </source>
</evidence>
<dbReference type="InterPro" id="IPR006029">
    <property type="entry name" value="Neurotrans-gated_channel_TM"/>
</dbReference>
<dbReference type="InterPro" id="IPR036734">
    <property type="entry name" value="Neur_chan_lig-bd_sf"/>
</dbReference>
<dbReference type="STRING" id="282301.A0A267GCM4"/>
<dbReference type="GO" id="GO:0045211">
    <property type="term" value="C:postsynaptic membrane"/>
    <property type="evidence" value="ECO:0007669"/>
    <property type="project" value="InterPro"/>
</dbReference>
<keyword evidence="12" id="KW-0407">Ion channel</keyword>
<dbReference type="Gene3D" id="1.20.58.390">
    <property type="entry name" value="Neurotransmitter-gated ion-channel transmembrane domain"/>
    <property type="match status" value="1"/>
</dbReference>
<dbReference type="EMBL" id="NIVC01000406">
    <property type="protein sequence ID" value="PAA83773.1"/>
    <property type="molecule type" value="Genomic_DNA"/>
</dbReference>
<dbReference type="Proteomes" id="UP000215902">
    <property type="component" value="Unassembled WGS sequence"/>
</dbReference>
<dbReference type="GO" id="GO:0004888">
    <property type="term" value="F:transmembrane signaling receptor activity"/>
    <property type="evidence" value="ECO:0007669"/>
    <property type="project" value="InterPro"/>
</dbReference>
<dbReference type="PRINTS" id="PR00252">
    <property type="entry name" value="NRIONCHANNEL"/>
</dbReference>
<sequence>SPSPMRPPVLLLSSLLPLLGQLLSTPPSPALASSAKAANRSNEKLLIQKLINGYREHGLLGRPVGNYKDQVEIKFGLAFVQILDLDENRQLLRTNCWLRYMWHDRLLNWSGWANTTRQFENLTQIRVFPDLIWTPDIRLLNFADERLSEQREARIVVYSHGLVLWVPQSLFKSTCPVESLYFPFDTQLCVLEFGSWTYDVTQLNINWYDYEITYDNNTQGSEPNPYIDYTNYIPSNEWVTDGELEPTIWPSRRTKQIRSIVRCRNVTFQSASGGQYNRTYKTLQYRVRMRRSASFYLSILVLPCMLLSCLTWVIFWLPPESPAKMQLGMNIFVAFFVLMLLLSEATPSAVKTFPLIGYYYCLNMVMITLSTFLAVIVINLYVCADRHAPLNPLLRQLLVEGLGRLFLVRQSVPLPPPVACGKAAKPKKQPPPQLPSTQAVAAAGAPEAEQIGQLQRQRRHRQQHRQRRQKSSGACLNEEDDAEEESTRSGSVEKGVLELKRHLRMYLSRLKEKERRNSAAMEWRTLAIVLDRIFFTSYVLAIMVAIVLLIPRAHPELPYEREDQKYCM</sequence>
<evidence type="ECO:0000256" key="5">
    <source>
        <dbReference type="ARBA" id="ARBA00023018"/>
    </source>
</evidence>
<keyword evidence="4 15" id="KW-1133">Transmembrane helix</keyword>
<evidence type="ECO:0000256" key="2">
    <source>
        <dbReference type="ARBA" id="ARBA00022475"/>
    </source>
</evidence>
<keyword evidence="5" id="KW-0770">Synapse</keyword>
<evidence type="ECO:0000256" key="11">
    <source>
        <dbReference type="ARBA" id="ARBA00023286"/>
    </source>
</evidence>
<evidence type="ECO:0000256" key="9">
    <source>
        <dbReference type="ARBA" id="ARBA00023170"/>
    </source>
</evidence>
<evidence type="ECO:0000256" key="7">
    <source>
        <dbReference type="ARBA" id="ARBA00023136"/>
    </source>
</evidence>
<keyword evidence="8" id="KW-1015">Disulfide bond</keyword>
<evidence type="ECO:0000313" key="19">
    <source>
        <dbReference type="EMBL" id="PAA83773.1"/>
    </source>
</evidence>
<keyword evidence="9" id="KW-0675">Receptor</keyword>
<dbReference type="PRINTS" id="PR00254">
    <property type="entry name" value="NICOTINICR"/>
</dbReference>
<accession>A0A267GCM4</accession>
<feature type="non-terminal residue" evidence="19">
    <location>
        <position position="1"/>
    </location>
</feature>
<dbReference type="OrthoDB" id="5975154at2759"/>
<dbReference type="Pfam" id="PF02932">
    <property type="entry name" value="Neur_chan_memb"/>
    <property type="match status" value="1"/>
</dbReference>
<dbReference type="AlphaFoldDB" id="A0A267GCM4"/>
<feature type="chain" id="PRO_5012062971" description="Neur_chan_LBD domain-containing protein" evidence="16">
    <location>
        <begin position="21"/>
        <end position="568"/>
    </location>
</feature>
<gene>
    <name evidence="19" type="ORF">BOX15_Mlig031591g2</name>
</gene>
<dbReference type="Gene3D" id="2.70.170.10">
    <property type="entry name" value="Neurotransmitter-gated ion-channel ligand-binding domain"/>
    <property type="match status" value="1"/>
</dbReference>
<dbReference type="SUPFAM" id="SSF63712">
    <property type="entry name" value="Nicotinic receptor ligand binding domain-like"/>
    <property type="match status" value="1"/>
</dbReference>
<evidence type="ECO:0000256" key="4">
    <source>
        <dbReference type="ARBA" id="ARBA00022989"/>
    </source>
</evidence>
<feature type="transmembrane region" description="Helical" evidence="15">
    <location>
        <begin position="357"/>
        <end position="382"/>
    </location>
</feature>
<evidence type="ECO:0000313" key="20">
    <source>
        <dbReference type="Proteomes" id="UP000215902"/>
    </source>
</evidence>
<evidence type="ECO:0000259" key="17">
    <source>
        <dbReference type="Pfam" id="PF02931"/>
    </source>
</evidence>
<evidence type="ECO:0008006" key="21">
    <source>
        <dbReference type="Google" id="ProtNLM"/>
    </source>
</evidence>
<name>A0A267GCM4_9PLAT</name>
<keyword evidence="1" id="KW-0813">Transport</keyword>
<evidence type="ECO:0000256" key="1">
    <source>
        <dbReference type="ARBA" id="ARBA00022448"/>
    </source>
</evidence>
<feature type="signal peptide" evidence="16">
    <location>
        <begin position="1"/>
        <end position="20"/>
    </location>
</feature>
<dbReference type="InterPro" id="IPR006202">
    <property type="entry name" value="Neur_chan_lig-bd"/>
</dbReference>
<proteinExistence type="predicted"/>
<dbReference type="InterPro" id="IPR006201">
    <property type="entry name" value="Neur_channel"/>
</dbReference>